<reference evidence="2 3" key="1">
    <citation type="submission" date="2020-08" db="EMBL/GenBank/DDBJ databases">
        <title>Genomic Encyclopedia of Type Strains, Phase IV (KMG-IV): sequencing the most valuable type-strain genomes for metagenomic binning, comparative biology and taxonomic classification.</title>
        <authorList>
            <person name="Goeker M."/>
        </authorList>
    </citation>
    <scope>NUCLEOTIDE SEQUENCE [LARGE SCALE GENOMIC DNA]</scope>
    <source>
        <strain evidence="2 3">DSM 23562</strain>
    </source>
</reference>
<name>A0A7W9SNQ8_ARMRO</name>
<comment type="caution">
    <text evidence="2">The sequence shown here is derived from an EMBL/GenBank/DDBJ whole genome shotgun (WGS) entry which is preliminary data.</text>
</comment>
<feature type="transmembrane region" description="Helical" evidence="1">
    <location>
        <begin position="37"/>
        <end position="54"/>
    </location>
</feature>
<feature type="transmembrane region" description="Helical" evidence="1">
    <location>
        <begin position="61"/>
        <end position="81"/>
    </location>
</feature>
<dbReference type="RefSeq" id="WP_184194141.1">
    <property type="nucleotide sequence ID" value="NZ_JACHGW010000002.1"/>
</dbReference>
<keyword evidence="1" id="KW-1133">Transmembrane helix</keyword>
<keyword evidence="1" id="KW-0812">Transmembrane</keyword>
<protein>
    <submittedName>
        <fullName evidence="2">Uncharacterized protein</fullName>
    </submittedName>
</protein>
<sequence>MRKWLLGFGALFAPLGLGTLGLFASHGWKLLDPRNDAIYWFPLVVGLVCCLALLDSWLKRLLFGMLYLLLMSVLWIAWGLIFSCWKFSSCP</sequence>
<accession>A0A7W9SNQ8</accession>
<proteinExistence type="predicted"/>
<dbReference type="AlphaFoldDB" id="A0A7W9SNQ8"/>
<dbReference type="Proteomes" id="UP000520814">
    <property type="component" value="Unassembled WGS sequence"/>
</dbReference>
<dbReference type="EMBL" id="JACHGW010000002">
    <property type="protein sequence ID" value="MBB6050007.1"/>
    <property type="molecule type" value="Genomic_DNA"/>
</dbReference>
<keyword evidence="1" id="KW-0472">Membrane</keyword>
<evidence type="ECO:0000256" key="1">
    <source>
        <dbReference type="SAM" id="Phobius"/>
    </source>
</evidence>
<keyword evidence="3" id="KW-1185">Reference proteome</keyword>
<gene>
    <name evidence="2" type="ORF">HNQ39_001798</name>
</gene>
<evidence type="ECO:0000313" key="2">
    <source>
        <dbReference type="EMBL" id="MBB6050007.1"/>
    </source>
</evidence>
<evidence type="ECO:0000313" key="3">
    <source>
        <dbReference type="Proteomes" id="UP000520814"/>
    </source>
</evidence>
<organism evidence="2 3">
    <name type="scientific">Armatimonas rosea</name>
    <dbReference type="NCBI Taxonomy" id="685828"/>
    <lineage>
        <taxon>Bacteria</taxon>
        <taxon>Bacillati</taxon>
        <taxon>Armatimonadota</taxon>
        <taxon>Armatimonadia</taxon>
        <taxon>Armatimonadales</taxon>
        <taxon>Armatimonadaceae</taxon>
        <taxon>Armatimonas</taxon>
    </lineage>
</organism>